<sequence length="90" mass="10250">MDKKFDELIAYDNAEDFSDTDGFNDITRYVDAIDAVDVTDIVDVTNAVDIIDVLELFVSKTFQNWDYVAKFMKKYATFKGYRVQIGGGSK</sequence>
<dbReference type="EMBL" id="CAJVPP010008961">
    <property type="protein sequence ID" value="CAG8701003.1"/>
    <property type="molecule type" value="Genomic_DNA"/>
</dbReference>
<evidence type="ECO:0000313" key="1">
    <source>
        <dbReference type="EMBL" id="CAG8701003.1"/>
    </source>
</evidence>
<evidence type="ECO:0000313" key="2">
    <source>
        <dbReference type="Proteomes" id="UP000789375"/>
    </source>
</evidence>
<name>A0A9N9HR40_FUNMO</name>
<organism evidence="1 2">
    <name type="scientific">Funneliformis mosseae</name>
    <name type="common">Endomycorrhizal fungus</name>
    <name type="synonym">Glomus mosseae</name>
    <dbReference type="NCBI Taxonomy" id="27381"/>
    <lineage>
        <taxon>Eukaryota</taxon>
        <taxon>Fungi</taxon>
        <taxon>Fungi incertae sedis</taxon>
        <taxon>Mucoromycota</taxon>
        <taxon>Glomeromycotina</taxon>
        <taxon>Glomeromycetes</taxon>
        <taxon>Glomerales</taxon>
        <taxon>Glomeraceae</taxon>
        <taxon>Funneliformis</taxon>
    </lineage>
</organism>
<gene>
    <name evidence="1" type="ORF">FMOSSE_LOCUS13816</name>
</gene>
<dbReference type="Proteomes" id="UP000789375">
    <property type="component" value="Unassembled WGS sequence"/>
</dbReference>
<dbReference type="AlphaFoldDB" id="A0A9N9HR40"/>
<feature type="non-terminal residue" evidence="1">
    <location>
        <position position="90"/>
    </location>
</feature>
<keyword evidence="2" id="KW-1185">Reference proteome</keyword>
<accession>A0A9N9HR40</accession>
<protein>
    <submittedName>
        <fullName evidence="1">3159_t:CDS:1</fullName>
    </submittedName>
</protein>
<comment type="caution">
    <text evidence="1">The sequence shown here is derived from an EMBL/GenBank/DDBJ whole genome shotgun (WGS) entry which is preliminary data.</text>
</comment>
<reference evidence="1" key="1">
    <citation type="submission" date="2021-06" db="EMBL/GenBank/DDBJ databases">
        <authorList>
            <person name="Kallberg Y."/>
            <person name="Tangrot J."/>
            <person name="Rosling A."/>
        </authorList>
    </citation>
    <scope>NUCLEOTIDE SEQUENCE</scope>
    <source>
        <strain evidence="1">87-6 pot B 2015</strain>
    </source>
</reference>
<proteinExistence type="predicted"/>